<evidence type="ECO:0000313" key="9">
    <source>
        <dbReference type="EMBL" id="THH13497.1"/>
    </source>
</evidence>
<feature type="DNA-binding region" description="Fork-head" evidence="5">
    <location>
        <begin position="75"/>
        <end position="185"/>
    </location>
</feature>
<dbReference type="AlphaFoldDB" id="A0A4S4LNN8"/>
<evidence type="ECO:0000313" key="10">
    <source>
        <dbReference type="Proteomes" id="UP000310158"/>
    </source>
</evidence>
<comment type="subcellular location">
    <subcellularLocation>
        <location evidence="5">Nucleus</location>
    </subcellularLocation>
</comment>
<keyword evidence="2 5" id="KW-0238">DNA-binding</keyword>
<dbReference type="EMBL" id="SGPL01000349">
    <property type="protein sequence ID" value="THH13497.1"/>
    <property type="molecule type" value="Genomic_DNA"/>
</dbReference>
<dbReference type="GO" id="GO:0005634">
    <property type="term" value="C:nucleus"/>
    <property type="evidence" value="ECO:0007669"/>
    <property type="project" value="UniProtKB-SubCell"/>
</dbReference>
<organism evidence="9 10">
    <name type="scientific">Bondarzewia mesenterica</name>
    <dbReference type="NCBI Taxonomy" id="1095465"/>
    <lineage>
        <taxon>Eukaryota</taxon>
        <taxon>Fungi</taxon>
        <taxon>Dikarya</taxon>
        <taxon>Basidiomycota</taxon>
        <taxon>Agaricomycotina</taxon>
        <taxon>Agaricomycetes</taxon>
        <taxon>Russulales</taxon>
        <taxon>Bondarzewiaceae</taxon>
        <taxon>Bondarzewia</taxon>
    </lineage>
</organism>
<keyword evidence="6" id="KW-0175">Coiled coil</keyword>
<dbReference type="InterPro" id="IPR017956">
    <property type="entry name" value="AT_hook_DNA-bd_motif"/>
</dbReference>
<dbReference type="Proteomes" id="UP000310158">
    <property type="component" value="Unassembled WGS sequence"/>
</dbReference>
<dbReference type="PANTHER" id="PTHR46078:SF2">
    <property type="entry name" value="FORK-HEAD DOMAIN-CONTAINING PROTEIN"/>
    <property type="match status" value="1"/>
</dbReference>
<sequence length="462" mass="51555">MSRLDTILNPEDDYRSSLRPTRPPSPAKCPPSPSSSASAPLEPVNIARPHKATQPHEPHPSCPDTLSCLPDADGRPQHTLPVILRCAILGSPKKRLTIREIYAAMEDKYPYYKTAGPTWKVANFLCPSLIFLRSDFFISQQSVRHHLSLNRLFERQPRPVTDPGFGSYWTVNLDAPPGTKRPRKRGRPQSQANDSTDPPVPKKRGRPRKNPLPVPAENAKASGSNLDHPPIATLPKSGVDRVEKVARTHRLISSLRTGSMDRYDDDEEDEITADGLASRARAQHDEDDEYESEEDMNLEGAHLDMNNFNKSARYFYGMGAQPSIHRDLPETMIDRLKIEMAGLRRQSADAVSVSMRMSDQLAEAQADASRARAALKTAEEMLEDEARKRREAEKLADEEAKARRAAEDMLKAYMEQLQVMTPKENEVDGGNGDDEEGPVVGAMSMLAADVDDDDDDDYPRKL</sequence>
<evidence type="ECO:0000256" key="2">
    <source>
        <dbReference type="ARBA" id="ARBA00023125"/>
    </source>
</evidence>
<feature type="region of interest" description="Disordered" evidence="7">
    <location>
        <begin position="1"/>
        <end position="44"/>
    </location>
</feature>
<dbReference type="GO" id="GO:0000981">
    <property type="term" value="F:DNA-binding transcription factor activity, RNA polymerase II-specific"/>
    <property type="evidence" value="ECO:0007669"/>
    <property type="project" value="TreeGrafter"/>
</dbReference>
<dbReference type="CDD" id="cd00059">
    <property type="entry name" value="FH_FOX"/>
    <property type="match status" value="1"/>
</dbReference>
<evidence type="ECO:0000256" key="7">
    <source>
        <dbReference type="SAM" id="MobiDB-lite"/>
    </source>
</evidence>
<gene>
    <name evidence="9" type="ORF">EW146_g6730</name>
</gene>
<feature type="coiled-coil region" evidence="6">
    <location>
        <begin position="361"/>
        <end position="416"/>
    </location>
</feature>
<dbReference type="Pfam" id="PF00250">
    <property type="entry name" value="Forkhead"/>
    <property type="match status" value="2"/>
</dbReference>
<dbReference type="InterPro" id="IPR045912">
    <property type="entry name" value="FOXJ2/3-like"/>
</dbReference>
<dbReference type="SMART" id="SM00384">
    <property type="entry name" value="AT_hook"/>
    <property type="match status" value="2"/>
</dbReference>
<proteinExistence type="predicted"/>
<evidence type="ECO:0000256" key="1">
    <source>
        <dbReference type="ARBA" id="ARBA00023015"/>
    </source>
</evidence>
<evidence type="ECO:0000256" key="3">
    <source>
        <dbReference type="ARBA" id="ARBA00023163"/>
    </source>
</evidence>
<evidence type="ECO:0000256" key="5">
    <source>
        <dbReference type="PROSITE-ProRule" id="PRU00089"/>
    </source>
</evidence>
<dbReference type="GO" id="GO:0000978">
    <property type="term" value="F:RNA polymerase II cis-regulatory region sequence-specific DNA binding"/>
    <property type="evidence" value="ECO:0007669"/>
    <property type="project" value="TreeGrafter"/>
</dbReference>
<evidence type="ECO:0000256" key="6">
    <source>
        <dbReference type="SAM" id="Coils"/>
    </source>
</evidence>
<dbReference type="InterPro" id="IPR036388">
    <property type="entry name" value="WH-like_DNA-bd_sf"/>
</dbReference>
<dbReference type="Gene3D" id="1.10.10.10">
    <property type="entry name" value="Winged helix-like DNA-binding domain superfamily/Winged helix DNA-binding domain"/>
    <property type="match status" value="1"/>
</dbReference>
<dbReference type="OrthoDB" id="5954824at2759"/>
<keyword evidence="4 5" id="KW-0539">Nucleus</keyword>
<dbReference type="InterPro" id="IPR036390">
    <property type="entry name" value="WH_DNA-bd_sf"/>
</dbReference>
<feature type="region of interest" description="Disordered" evidence="7">
    <location>
        <begin position="164"/>
        <end position="235"/>
    </location>
</feature>
<dbReference type="InterPro" id="IPR001766">
    <property type="entry name" value="Fork_head_dom"/>
</dbReference>
<protein>
    <recommendedName>
        <fullName evidence="8">Fork-head domain-containing protein</fullName>
    </recommendedName>
</protein>
<evidence type="ECO:0000256" key="4">
    <source>
        <dbReference type="ARBA" id="ARBA00023242"/>
    </source>
</evidence>
<accession>A0A4S4LNN8</accession>
<reference evidence="9 10" key="1">
    <citation type="submission" date="2019-02" db="EMBL/GenBank/DDBJ databases">
        <title>Genome sequencing of the rare red list fungi Bondarzewia mesenterica.</title>
        <authorList>
            <person name="Buettner E."/>
            <person name="Kellner H."/>
        </authorList>
    </citation>
    <scope>NUCLEOTIDE SEQUENCE [LARGE SCALE GENOMIC DNA]</scope>
    <source>
        <strain evidence="9 10">DSM 108281</strain>
    </source>
</reference>
<dbReference type="SMART" id="SM00339">
    <property type="entry name" value="FH"/>
    <property type="match status" value="1"/>
</dbReference>
<feature type="domain" description="Fork-head" evidence="8">
    <location>
        <begin position="75"/>
        <end position="185"/>
    </location>
</feature>
<dbReference type="SUPFAM" id="SSF46785">
    <property type="entry name" value="Winged helix' DNA-binding domain"/>
    <property type="match status" value="1"/>
</dbReference>
<evidence type="ECO:0000259" key="8">
    <source>
        <dbReference type="PROSITE" id="PS50039"/>
    </source>
</evidence>
<keyword evidence="3" id="KW-0804">Transcription</keyword>
<comment type="caution">
    <text evidence="9">The sequence shown here is derived from an EMBL/GenBank/DDBJ whole genome shotgun (WGS) entry which is preliminary data.</text>
</comment>
<feature type="compositionally biased region" description="Pro residues" evidence="7">
    <location>
        <begin position="21"/>
        <end position="33"/>
    </location>
</feature>
<name>A0A4S4LNN8_9AGAM</name>
<keyword evidence="10" id="KW-1185">Reference proteome</keyword>
<dbReference type="PRINTS" id="PR00053">
    <property type="entry name" value="FORKHEAD"/>
</dbReference>
<dbReference type="PROSITE" id="PS50039">
    <property type="entry name" value="FORK_HEAD_3"/>
    <property type="match status" value="1"/>
</dbReference>
<keyword evidence="1" id="KW-0805">Transcription regulation</keyword>
<dbReference type="PANTHER" id="PTHR46078">
    <property type="entry name" value="FORKHEAD BOX PROTEIN J2 FAMILY MEMBER"/>
    <property type="match status" value="1"/>
</dbReference>